<evidence type="ECO:0000313" key="2">
    <source>
        <dbReference type="Proteomes" id="UP000232722"/>
    </source>
</evidence>
<evidence type="ECO:0008006" key="3">
    <source>
        <dbReference type="Google" id="ProtNLM"/>
    </source>
</evidence>
<organism evidence="1 2">
    <name type="scientific">Rhizophagus irregularis</name>
    <dbReference type="NCBI Taxonomy" id="588596"/>
    <lineage>
        <taxon>Eukaryota</taxon>
        <taxon>Fungi</taxon>
        <taxon>Fungi incertae sedis</taxon>
        <taxon>Mucoromycota</taxon>
        <taxon>Glomeromycotina</taxon>
        <taxon>Glomeromycetes</taxon>
        <taxon>Glomerales</taxon>
        <taxon>Glomeraceae</taxon>
        <taxon>Rhizophagus</taxon>
    </lineage>
</organism>
<comment type="caution">
    <text evidence="1">The sequence shown here is derived from an EMBL/GenBank/DDBJ whole genome shotgun (WGS) entry which is preliminary data.</text>
</comment>
<accession>A0A2N0NGY2</accession>
<dbReference type="Proteomes" id="UP000232722">
    <property type="component" value="Unassembled WGS sequence"/>
</dbReference>
<feature type="non-terminal residue" evidence="1">
    <location>
        <position position="1"/>
    </location>
</feature>
<dbReference type="VEuPathDB" id="FungiDB:FUN_015177"/>
<evidence type="ECO:0000313" key="1">
    <source>
        <dbReference type="EMBL" id="PKB93826.1"/>
    </source>
</evidence>
<dbReference type="VEuPathDB" id="FungiDB:RhiirA1_472327"/>
<dbReference type="EMBL" id="LLXJ01007174">
    <property type="protein sequence ID" value="PKB93826.1"/>
    <property type="molecule type" value="Genomic_DNA"/>
</dbReference>
<dbReference type="AlphaFoldDB" id="A0A2N0NGY2"/>
<name>A0A2N0NGY2_9GLOM</name>
<reference evidence="1 2" key="2">
    <citation type="submission" date="2017-09" db="EMBL/GenBank/DDBJ databases">
        <title>Extensive intraspecific genome diversity in a model arbuscular mycorrhizal fungus.</title>
        <authorList>
            <person name="Chen E.C."/>
            <person name="Morin E."/>
            <person name="Beaudet D."/>
            <person name="Noel J."/>
            <person name="Ndikumana S."/>
            <person name="Charron P."/>
            <person name="St-Onge C."/>
            <person name="Giorgi J."/>
            <person name="Grigoriev I.V."/>
            <person name="Roux C."/>
            <person name="Martin F.M."/>
            <person name="Corradi N."/>
        </authorList>
    </citation>
    <scope>NUCLEOTIDE SEQUENCE [LARGE SCALE GENOMIC DNA]</scope>
    <source>
        <strain evidence="1 2">A5</strain>
    </source>
</reference>
<reference evidence="1 2" key="1">
    <citation type="submission" date="2016-04" db="EMBL/GenBank/DDBJ databases">
        <title>Genome analyses suggest a sexual origin of heterokaryosis in a supposedly ancient asexual fungus.</title>
        <authorList>
            <person name="Ropars J."/>
            <person name="Sedzielewska K."/>
            <person name="Noel J."/>
            <person name="Charron P."/>
            <person name="Farinelli L."/>
            <person name="Marton T."/>
            <person name="Kruger M."/>
            <person name="Pelin A."/>
            <person name="Brachmann A."/>
            <person name="Corradi N."/>
        </authorList>
    </citation>
    <scope>NUCLEOTIDE SEQUENCE [LARGE SCALE GENOMIC DNA]</scope>
    <source>
        <strain evidence="1 2">A5</strain>
    </source>
</reference>
<proteinExistence type="predicted"/>
<protein>
    <recommendedName>
        <fullName evidence="3">BACK domain-containing protein</fullName>
    </recommendedName>
</protein>
<sequence>TICYEPKLLFHANNFARLPTPLLEIILKRDDLNLVEIEIWENLIKWGVAQVSRQLSNNPNEWTKEDFTEVERNIYNLIPLIRFYEISSKDYFKKIRPYEEILPKELKQDILQFHMVPEHTPMFKSSPRVLKNMNFDSIILNRKQFINLTNLMDGKDNESAYINNMPYNFKLDHRLTRCDSRICISFLNNKFRFNKNSSFVIVYCFLDRYNNNSYCTEGYLYNSKYCIGGYFYDSHLNKDEMIFAITDWKNIETEKIRFDFNFLHGCQGKVSFEIFRIEEVVITNTLKTKDNKIDKDKIDEVVDYKIDKNVDYKNEVSLIRRVTTKIFGVKRTKSQKVVEYPETTESTYEEK</sequence>
<dbReference type="VEuPathDB" id="FungiDB:RhiirFUN_010983"/>
<gene>
    <name evidence="1" type="ORF">RhiirA5_440225</name>
</gene>